<evidence type="ECO:0000256" key="5">
    <source>
        <dbReference type="SAM" id="MobiDB-lite"/>
    </source>
</evidence>
<dbReference type="PANTHER" id="PTHR13014:SF3">
    <property type="entry name" value="LARGE RIBOSOMAL SUBUNIT PROTEIN ML65"/>
    <property type="match status" value="1"/>
</dbReference>
<comment type="subcellular location">
    <subcellularLocation>
        <location evidence="1">Mitochondrion</location>
    </subcellularLocation>
</comment>
<dbReference type="EMBL" id="UXUI01008307">
    <property type="protein sequence ID" value="VDD91149.1"/>
    <property type="molecule type" value="Genomic_DNA"/>
</dbReference>
<reference evidence="6 7" key="2">
    <citation type="submission" date="2018-10" db="EMBL/GenBank/DDBJ databases">
        <authorList>
            <consortium name="Pathogen Informatics"/>
        </authorList>
    </citation>
    <scope>NUCLEOTIDE SEQUENCE [LARGE SCALE GENOMIC DNA]</scope>
</reference>
<accession>A0A0N4V7M0</accession>
<dbReference type="InterPro" id="IPR039982">
    <property type="entry name" value="Ribosomal_mL65"/>
</dbReference>
<reference evidence="8" key="1">
    <citation type="submission" date="2017-02" db="UniProtKB">
        <authorList>
            <consortium name="WormBaseParasite"/>
        </authorList>
    </citation>
    <scope>IDENTIFICATION</scope>
</reference>
<organism evidence="8">
    <name type="scientific">Enterobius vermicularis</name>
    <name type="common">Human pinworm</name>
    <dbReference type="NCBI Taxonomy" id="51028"/>
    <lineage>
        <taxon>Eukaryota</taxon>
        <taxon>Metazoa</taxon>
        <taxon>Ecdysozoa</taxon>
        <taxon>Nematoda</taxon>
        <taxon>Chromadorea</taxon>
        <taxon>Rhabditida</taxon>
        <taxon>Spirurina</taxon>
        <taxon>Oxyuridomorpha</taxon>
        <taxon>Oxyuroidea</taxon>
        <taxon>Oxyuridae</taxon>
        <taxon>Enterobius</taxon>
    </lineage>
</organism>
<dbReference type="PANTHER" id="PTHR13014">
    <property type="entry name" value="MITOCHONDRIAL 28S RIBOSOMAL PROTEIN S30/P52 PRO-APOTOTIC PROTEIN"/>
    <property type="match status" value="1"/>
</dbReference>
<dbReference type="Proteomes" id="UP000274131">
    <property type="component" value="Unassembled WGS sequence"/>
</dbReference>
<dbReference type="OrthoDB" id="7663298at2759"/>
<gene>
    <name evidence="6" type="ORF">EVEC_LOCUS5900</name>
</gene>
<protein>
    <submittedName>
        <fullName evidence="8">28S ribosomal protein S30, mitochondrial</fullName>
    </submittedName>
</protein>
<keyword evidence="4" id="KW-0687">Ribonucleoprotein</keyword>
<keyword evidence="3" id="KW-0496">Mitochondrion</keyword>
<feature type="compositionally biased region" description="Low complexity" evidence="5">
    <location>
        <begin position="17"/>
        <end position="27"/>
    </location>
</feature>
<evidence type="ECO:0000256" key="1">
    <source>
        <dbReference type="ARBA" id="ARBA00004173"/>
    </source>
</evidence>
<dbReference type="InterPro" id="IPR010793">
    <property type="entry name" value="Ribosomal_mL37/mL65"/>
</dbReference>
<keyword evidence="2" id="KW-0689">Ribosomal protein</keyword>
<evidence type="ECO:0000313" key="6">
    <source>
        <dbReference type="EMBL" id="VDD91149.1"/>
    </source>
</evidence>
<dbReference type="GO" id="GO:0005762">
    <property type="term" value="C:mitochondrial large ribosomal subunit"/>
    <property type="evidence" value="ECO:0007669"/>
    <property type="project" value="TreeGrafter"/>
</dbReference>
<evidence type="ECO:0000313" key="8">
    <source>
        <dbReference type="WBParaSite" id="EVEC_0000628901-mRNA-1"/>
    </source>
</evidence>
<dbReference type="WBParaSite" id="EVEC_0000628901-mRNA-1">
    <property type="protein sequence ID" value="EVEC_0000628901-mRNA-1"/>
    <property type="gene ID" value="EVEC_0000628901"/>
</dbReference>
<dbReference type="AlphaFoldDB" id="A0A0N4V7M0"/>
<name>A0A0N4V7M0_ENTVE</name>
<dbReference type="GO" id="GO:0003735">
    <property type="term" value="F:structural constituent of ribosome"/>
    <property type="evidence" value="ECO:0007669"/>
    <property type="project" value="InterPro"/>
</dbReference>
<evidence type="ECO:0000256" key="3">
    <source>
        <dbReference type="ARBA" id="ARBA00023128"/>
    </source>
</evidence>
<sequence>MRNKIGLCYIGYLSTRASSSSSPSSSAAKKRHPSGTRPPRPPFYRSTHPYIPLGTKLDEFPNAGETDGSGPRLYDYWKVGEMVRQLPTVSEKIDFVNPYERPWTKFEEKWDHHPPLIPPRKAWNVFPIPKYFDSLDFYKYITKTRVIDGMDICYRDLNPPTNSFEVSRINLTLDFTKEKNTFLLRNVVDAAVSVMSRNVHQLHDCNVIISYFPRCESFWIRSGFRFLYDSDREPDKVEDIRRKRRFPGDDIRQLGELAFVLRDDLVVQVRDKQPLTPVFPFSDEEELFYDVLYAPQIFNLLVDDQPLWQCPGYEPDCGDPNKFGRVAFKDITPIWNFCDWWKVDGEEKEQVVRDCLTATSVVSLFSWLNGQAHALGHTQYTDIEQPLVSQLVLSDGQNFFFALAQLNTIAINVDGFINDRCNVCYVEGPFRLYDIYQEKEEKFLYFEGGKQIEGLNPHILQRLLQMFIRD</sequence>
<dbReference type="GO" id="GO:0006412">
    <property type="term" value="P:translation"/>
    <property type="evidence" value="ECO:0007669"/>
    <property type="project" value="InterPro"/>
</dbReference>
<dbReference type="Pfam" id="PF07147">
    <property type="entry name" value="PDCD9"/>
    <property type="match status" value="1"/>
</dbReference>
<feature type="region of interest" description="Disordered" evidence="5">
    <location>
        <begin position="16"/>
        <end position="45"/>
    </location>
</feature>
<evidence type="ECO:0000256" key="4">
    <source>
        <dbReference type="ARBA" id="ARBA00023274"/>
    </source>
</evidence>
<evidence type="ECO:0000313" key="7">
    <source>
        <dbReference type="Proteomes" id="UP000274131"/>
    </source>
</evidence>
<dbReference type="STRING" id="51028.A0A0N4V7M0"/>
<evidence type="ECO:0000256" key="2">
    <source>
        <dbReference type="ARBA" id="ARBA00022980"/>
    </source>
</evidence>
<proteinExistence type="predicted"/>
<keyword evidence="7" id="KW-1185">Reference proteome</keyword>